<comment type="catalytic activity">
    <reaction evidence="10">
        <text>a 1,2-diacyl-sn-glycero-3-phospho-L-serine(in) = a 1,2-diacyl-sn-glycero-3-phospho-L-serine(out)</text>
        <dbReference type="Rhea" id="RHEA:38663"/>
        <dbReference type="ChEBI" id="CHEBI:57262"/>
    </reaction>
</comment>
<evidence type="ECO:0000256" key="6">
    <source>
        <dbReference type="ARBA" id="ARBA00022824"/>
    </source>
</evidence>
<evidence type="ECO:0000256" key="12">
    <source>
        <dbReference type="SAM" id="MobiDB-lite"/>
    </source>
</evidence>
<dbReference type="OrthoDB" id="18982at2759"/>
<proteinExistence type="inferred from homology"/>
<dbReference type="GO" id="GO:0000045">
    <property type="term" value="P:autophagosome assembly"/>
    <property type="evidence" value="ECO:0007669"/>
    <property type="project" value="TreeGrafter"/>
</dbReference>
<dbReference type="PANTHER" id="PTHR13190:SF1">
    <property type="entry name" value="AUTOPHAGY-RELATED 2, ISOFORM A"/>
    <property type="match status" value="1"/>
</dbReference>
<evidence type="ECO:0000256" key="8">
    <source>
        <dbReference type="ARBA" id="ARBA00023055"/>
    </source>
</evidence>
<feature type="compositionally biased region" description="Polar residues" evidence="12">
    <location>
        <begin position="1802"/>
        <end position="1813"/>
    </location>
</feature>
<keyword evidence="6" id="KW-0256">Endoplasmic reticulum</keyword>
<dbReference type="GO" id="GO:0061908">
    <property type="term" value="C:phagophore"/>
    <property type="evidence" value="ECO:0007669"/>
    <property type="project" value="TreeGrafter"/>
</dbReference>
<evidence type="ECO:0000256" key="10">
    <source>
        <dbReference type="ARBA" id="ARBA00024479"/>
    </source>
</evidence>
<dbReference type="GO" id="GO:0006869">
    <property type="term" value="P:lipid transport"/>
    <property type="evidence" value="ECO:0007669"/>
    <property type="project" value="UniProtKB-KW"/>
</dbReference>
<feature type="region of interest" description="Disordered" evidence="12">
    <location>
        <begin position="1775"/>
        <end position="1813"/>
    </location>
</feature>
<dbReference type="EMBL" id="CANHGI010000006">
    <property type="protein sequence ID" value="CAI5453924.1"/>
    <property type="molecule type" value="Genomic_DNA"/>
</dbReference>
<dbReference type="Proteomes" id="UP001152747">
    <property type="component" value="Unassembled WGS sequence"/>
</dbReference>
<evidence type="ECO:0000256" key="11">
    <source>
        <dbReference type="ARBA" id="ARBA00024615"/>
    </source>
</evidence>
<feature type="compositionally biased region" description="Acidic residues" evidence="12">
    <location>
        <begin position="1788"/>
        <end position="1799"/>
    </location>
</feature>
<keyword evidence="9" id="KW-0472">Membrane</keyword>
<gene>
    <name evidence="13" type="ORF">CAMP_LOCUS16561</name>
</gene>
<dbReference type="GO" id="GO:0034727">
    <property type="term" value="P:piecemeal microautophagy of the nucleus"/>
    <property type="evidence" value="ECO:0007669"/>
    <property type="project" value="TreeGrafter"/>
</dbReference>
<keyword evidence="14" id="KW-1185">Reference proteome</keyword>
<feature type="compositionally biased region" description="Polar residues" evidence="12">
    <location>
        <begin position="1304"/>
        <end position="1321"/>
    </location>
</feature>
<dbReference type="GO" id="GO:0005789">
    <property type="term" value="C:endoplasmic reticulum membrane"/>
    <property type="evidence" value="ECO:0007669"/>
    <property type="project" value="UniProtKB-SubCell"/>
</dbReference>
<evidence type="ECO:0000256" key="4">
    <source>
        <dbReference type="ARBA" id="ARBA00018070"/>
    </source>
</evidence>
<name>A0A9P1N8R4_9PELO</name>
<dbReference type="Pfam" id="PF13329">
    <property type="entry name" value="ATG2_CAD"/>
    <property type="match status" value="2"/>
</dbReference>
<dbReference type="GO" id="GO:0032266">
    <property type="term" value="F:phosphatidylinositol-3-phosphate binding"/>
    <property type="evidence" value="ECO:0007669"/>
    <property type="project" value="TreeGrafter"/>
</dbReference>
<dbReference type="GO" id="GO:0061709">
    <property type="term" value="P:reticulophagy"/>
    <property type="evidence" value="ECO:0007669"/>
    <property type="project" value="TreeGrafter"/>
</dbReference>
<comment type="caution">
    <text evidence="13">The sequence shown here is derived from an EMBL/GenBank/DDBJ whole genome shotgun (WGS) entry which is preliminary data.</text>
</comment>
<sequence length="2101" mass="234864">MVDFNLTKPVHTIWCRLMLQRYLGKFLDRNLELEQLSVDLVGGNVRIEDLSLNVNAINEVFTNINLPLKLIDGYIGMITIDVPWTCLMAKATKMKITDLQLTFEPSGIMKFDDRDAINSMVGSVVNSLVSSGELAKSVIEEAQKEHEDVESLDSFAKVIDAIYSRFCVEFENTTIRFEQQSKTEMSTALEVRCETIRFMDEQMRACQQDQQSAENITSQPHGIGNITNLNKFVTIDGLSFHTDVFSNISDVAAGIEANVLITSMHIRREKMKQQSPTRSPQHSLHPDMYASVASNMTAFHSCYNSLSHESGTFSPDHLEPVKPVPTEPELFSDPIKFAEIVGQTTIVFRLKNAATNTVYVDIDENKIETDVYIKGINVFASPSQIAILKRFVSSVALPATKIGEGTQKRMDPEDYEAIVKKIEETNSGQARGVGNGVGGMNGGGWSNADDFREFDSINLHEIKGRRSCESKDFNTLKNTTTDKEEVRIKSTVGTLVMIITHCDYLSTDYVKENGGYHNAISTLQKESSSYFKKSKDLVFSAQTSLESIRSRVDKLYSKDHLQIIGSALSVSYVAKRIASSESMTAKFLLTNCDVLEYLTKESVPSSSHPIRVPLLDYSNMENEENDPNLKLVVSTSSETKGEMKVEVFVSACKTELDFSMVDRIANLLVTQPFFDEQDIVERSGSRKDIPQLKDDLFPTGVPEETDSTTSVSLICKNWFVDLRIPIADLRDPSGSRLPFAQRHIHDEYLKISLKDVELRLKQVNSGVDISCAEICADFCGSKLDIAPEQQRILYGTKDGFQRVKIEVEIDPRTKRIPIVTKINIPYDMSKSFSNPMISYCDSGDQNLCQSGTRAEILEFQNECLEFAAVKLIFDVPLLKLHFPEKKNLEILYNRLINDLALFQPAHPALREGEGSLNINAIDAFHECSTPKKDSDGSDYELEDEIPMPQQVKVTSSLDAEDFDRTIPHTFVFSLNIKKGKVLCNTEVKENNIKKCDGQVAMELDGVHLGTTVGYHGDVNHTFFHITSSKTSIGSSADPNVVFQKKIESKEFGKWGKTEGQFKYVAKDDELSTGTDDDSLAVGLHMHFRPEDNIKDVLLCIALRNSELQARPVADLGLFWATQIAELFTLQDYAIPGYELPQVTTDLHITLENMIGNYDHSWINPKSNIKLRALFGACNLSSSLLTDLNISKTLCIIEKTCIYMSNDELGSVVTFESNNSNKKSLIPILDIGLVQFDILLAVTPDNITPAFEIKCKNDIIQLWSCSDSLSTLVNVIVEITQSEKLKSKADEKEEEQNDDSKSVACESTWSATSSRHTQKMSVNSSLPADIELRIQQAIEDATREEDQIGIPVGQDALADFRTCPPAEKSDDTPNNSWNNTQFSNDDEFCMVDEDILGSGITYAAGEARVRFCGKGGESDENQIVLESDHFSQPDEWRADGIPQIKKSQLKPLIRYLFKDLTIKIHLFAGNDLSLYARKEQTIAKNAHGGPHRDHSASISLEFNKITFMRQIFDKSAKQLTSTLFSIGDVVIKDRVVASNIKDMLYQYSCSDQPRRTNAPLISIRISETQSREGKMRISMLPIKINVDQDTLEFMTDFFEDTFKALKLPEVNTNSLAYNRPTIEVPVDICSMPSKSSSGSLNQASSKLYPNLQRPSLNMEPLTPSPVTPSPLGDLSYFETCQQQESPVKRPIIDAPLTASAVSIGNMFSSPRQSRLSNEEDLANISFELNDSDDMTGDWHDECNSHFQYPTTADDILSKSTMMGSIHPAMVDNLVDTSDDNEDHGNFLDGLDDDENVEEKDSETSTIRRSNSQTSVRQDEYCDRDTFFKEFIFSPSVNIYVDYQGKRKISTEKGGALVGLLMAFGQLNQMPIVLREIENRNGMLGIGRCFNYAVNEWSGDMLTNMPSVLASCGPISPLVQIGKGFWDLFWMPVEEMRKDDGRVVKGIQKGVGSFGVSSAAGIVGMAQTVTGFVQSFAELTMREMRPYDMHLKKRPRKSSRTQSSNPTDVRHGLQLAYTTLVDGYRQTRDDLELAAQEDRASGNSVVRSACRYAVPAFLSPIVMASQVTYQLLGGLRNQLRPDVYRDERRKWGEDNVPGGIGRD</sequence>
<keyword evidence="5" id="KW-0813">Transport</keyword>
<evidence type="ECO:0000256" key="3">
    <source>
        <dbReference type="ARBA" id="ARBA00009714"/>
    </source>
</evidence>
<keyword evidence="7" id="KW-0072">Autophagy</keyword>
<evidence type="ECO:0000313" key="13">
    <source>
        <dbReference type="EMBL" id="CAI5453924.1"/>
    </source>
</evidence>
<evidence type="ECO:0000256" key="7">
    <source>
        <dbReference type="ARBA" id="ARBA00023006"/>
    </source>
</evidence>
<comment type="subcellular location">
    <subcellularLocation>
        <location evidence="1">Endoplasmic reticulum membrane</location>
        <topology evidence="1">Peripheral membrane protein</topology>
    </subcellularLocation>
    <subcellularLocation>
        <location evidence="2">Preautophagosomal structure membrane</location>
        <topology evidence="2">Peripheral membrane protein</topology>
    </subcellularLocation>
</comment>
<comment type="catalytic activity">
    <reaction evidence="11">
        <text>a 1,2-diacyl-sn-glycero-3-phosphoethanolamine(in) = a 1,2-diacyl-sn-glycero-3-phosphoethanolamine(out)</text>
        <dbReference type="Rhea" id="RHEA:38895"/>
        <dbReference type="ChEBI" id="CHEBI:64612"/>
    </reaction>
</comment>
<dbReference type="GO" id="GO:0043495">
    <property type="term" value="F:protein-membrane adaptor activity"/>
    <property type="evidence" value="ECO:0007669"/>
    <property type="project" value="TreeGrafter"/>
</dbReference>
<dbReference type="PANTHER" id="PTHR13190">
    <property type="entry name" value="AUTOPHAGY-RELATED 2, ISOFORM A"/>
    <property type="match status" value="1"/>
</dbReference>
<evidence type="ECO:0000256" key="5">
    <source>
        <dbReference type="ARBA" id="ARBA00022448"/>
    </source>
</evidence>
<feature type="region of interest" description="Disordered" evidence="12">
    <location>
        <begin position="1987"/>
        <end position="2007"/>
    </location>
</feature>
<evidence type="ECO:0000256" key="2">
    <source>
        <dbReference type="ARBA" id="ARBA00004623"/>
    </source>
</evidence>
<dbReference type="GO" id="GO:0034045">
    <property type="term" value="C:phagophore assembly site membrane"/>
    <property type="evidence" value="ECO:0007669"/>
    <property type="project" value="UniProtKB-SubCell"/>
</dbReference>
<protein>
    <recommendedName>
        <fullName evidence="4">Autophagy-related protein 2</fullName>
    </recommendedName>
</protein>
<comment type="similarity">
    <text evidence="3">Belongs to the ATG2 family.</text>
</comment>
<keyword evidence="8" id="KW-0445">Lipid transport</keyword>
<dbReference type="GO" id="GO:0061723">
    <property type="term" value="P:glycophagy"/>
    <property type="evidence" value="ECO:0007669"/>
    <property type="project" value="TreeGrafter"/>
</dbReference>
<organism evidence="13 14">
    <name type="scientific">Caenorhabditis angaria</name>
    <dbReference type="NCBI Taxonomy" id="860376"/>
    <lineage>
        <taxon>Eukaryota</taxon>
        <taxon>Metazoa</taxon>
        <taxon>Ecdysozoa</taxon>
        <taxon>Nematoda</taxon>
        <taxon>Chromadorea</taxon>
        <taxon>Rhabditida</taxon>
        <taxon>Rhabditina</taxon>
        <taxon>Rhabditomorpha</taxon>
        <taxon>Rhabditoidea</taxon>
        <taxon>Rhabditidae</taxon>
        <taxon>Peloderinae</taxon>
        <taxon>Caenorhabditis</taxon>
    </lineage>
</organism>
<reference evidence="13" key="1">
    <citation type="submission" date="2022-11" db="EMBL/GenBank/DDBJ databases">
        <authorList>
            <person name="Kikuchi T."/>
        </authorList>
    </citation>
    <scope>NUCLEOTIDE SEQUENCE</scope>
    <source>
        <strain evidence="13">PS1010</strain>
    </source>
</reference>
<dbReference type="GO" id="GO:0000422">
    <property type="term" value="P:autophagy of mitochondrion"/>
    <property type="evidence" value="ECO:0007669"/>
    <property type="project" value="TreeGrafter"/>
</dbReference>
<evidence type="ECO:0000313" key="14">
    <source>
        <dbReference type="Proteomes" id="UP001152747"/>
    </source>
</evidence>
<feature type="region of interest" description="Disordered" evidence="12">
    <location>
        <begin position="1283"/>
        <end position="1321"/>
    </location>
</feature>
<evidence type="ECO:0000256" key="9">
    <source>
        <dbReference type="ARBA" id="ARBA00023136"/>
    </source>
</evidence>
<dbReference type="InterPro" id="IPR026849">
    <property type="entry name" value="ATG2"/>
</dbReference>
<accession>A0A9P1N8R4</accession>
<evidence type="ECO:0000256" key="1">
    <source>
        <dbReference type="ARBA" id="ARBA00004406"/>
    </source>
</evidence>